<dbReference type="GO" id="GO:0003723">
    <property type="term" value="F:RNA binding"/>
    <property type="evidence" value="ECO:0007669"/>
    <property type="project" value="InterPro"/>
</dbReference>
<dbReference type="Gene3D" id="1.10.10.10">
    <property type="entry name" value="Winged helix-like DNA-binding domain superfamily/Winged helix DNA-binding domain"/>
    <property type="match status" value="2"/>
</dbReference>
<dbReference type="AlphaFoldDB" id="X1NNP6"/>
<feature type="domain" description="Selenocysteine-specific elongation factor beta-barrel" evidence="4">
    <location>
        <begin position="2"/>
        <end position="58"/>
    </location>
</feature>
<dbReference type="EMBL" id="BARV01015851">
    <property type="protein sequence ID" value="GAI20299.1"/>
    <property type="molecule type" value="Genomic_DNA"/>
</dbReference>
<dbReference type="Pfam" id="PF09106">
    <property type="entry name" value="WHD_2nd_SelB"/>
    <property type="match status" value="1"/>
</dbReference>
<dbReference type="CDD" id="cd15491">
    <property type="entry name" value="selB_III"/>
    <property type="match status" value="1"/>
</dbReference>
<keyword evidence="2" id="KW-0342">GTP-binding</keyword>
<dbReference type="GO" id="GO:0005737">
    <property type="term" value="C:cytoplasm"/>
    <property type="evidence" value="ECO:0007669"/>
    <property type="project" value="InterPro"/>
</dbReference>
<dbReference type="InterPro" id="IPR036390">
    <property type="entry name" value="WH_DNA-bd_sf"/>
</dbReference>
<accession>X1NNP6</accession>
<dbReference type="InterPro" id="IPR036388">
    <property type="entry name" value="WH-like_DNA-bd_sf"/>
</dbReference>
<comment type="caution">
    <text evidence="5">The sequence shown here is derived from an EMBL/GenBank/DDBJ whole genome shotgun (WGS) entry which is preliminary data.</text>
</comment>
<evidence type="ECO:0000256" key="2">
    <source>
        <dbReference type="ARBA" id="ARBA00023134"/>
    </source>
</evidence>
<evidence type="ECO:0000259" key="3">
    <source>
        <dbReference type="Pfam" id="PF09106"/>
    </source>
</evidence>
<protein>
    <submittedName>
        <fullName evidence="5">Uncharacterized protein</fullName>
    </submittedName>
</protein>
<gene>
    <name evidence="5" type="ORF">S06H3_27334</name>
</gene>
<dbReference type="GO" id="GO:0001514">
    <property type="term" value="P:selenocysteine incorporation"/>
    <property type="evidence" value="ECO:0007669"/>
    <property type="project" value="InterPro"/>
</dbReference>
<dbReference type="Pfam" id="PF25461">
    <property type="entry name" value="Beta-barrel_SelB"/>
    <property type="match status" value="1"/>
</dbReference>
<name>X1NNP6_9ZZZZ</name>
<evidence type="ECO:0000313" key="5">
    <source>
        <dbReference type="EMBL" id="GAI20299.1"/>
    </source>
</evidence>
<dbReference type="SUPFAM" id="SSF50465">
    <property type="entry name" value="EF-Tu/eEF-1alpha/eIF2-gamma C-terminal domain"/>
    <property type="match status" value="1"/>
</dbReference>
<reference evidence="5" key="1">
    <citation type="journal article" date="2014" name="Front. Microbiol.">
        <title>High frequency of phylogenetically diverse reductive dehalogenase-homologous genes in deep subseafloor sedimentary metagenomes.</title>
        <authorList>
            <person name="Kawai M."/>
            <person name="Futagami T."/>
            <person name="Toyoda A."/>
            <person name="Takaki Y."/>
            <person name="Nishi S."/>
            <person name="Hori S."/>
            <person name="Arai W."/>
            <person name="Tsubouchi T."/>
            <person name="Morono Y."/>
            <person name="Uchiyama I."/>
            <person name="Ito T."/>
            <person name="Fujiyama A."/>
            <person name="Inagaki F."/>
            <person name="Takami H."/>
        </authorList>
    </citation>
    <scope>NUCLEOTIDE SEQUENCE</scope>
    <source>
        <strain evidence="5">Expedition CK06-06</strain>
    </source>
</reference>
<dbReference type="GO" id="GO:0005525">
    <property type="term" value="F:GTP binding"/>
    <property type="evidence" value="ECO:0007669"/>
    <property type="project" value="UniProtKB-KW"/>
</dbReference>
<dbReference type="SUPFAM" id="SSF46785">
    <property type="entry name" value="Winged helix' DNA-binding domain"/>
    <property type="match status" value="2"/>
</dbReference>
<feature type="non-terminal residue" evidence="5">
    <location>
        <position position="291"/>
    </location>
</feature>
<sequence>IIATVILLDRDSLSPGDQCFAQFRLERPTVFLSKDRFVIRSYSPIRAIGGGHVLNPLPSKKKRFSKDVLQELNILNKGPDQAIVEQHIKGSRLQGLSKTELSFLTNLSQKELDEIINRLILDNAIFKSDIENEIFIHAESYNKAKEKILTILADYHRRFPLKGGIVKEELRSKMVPNMREKVFNQIINDLIQEAVIVREKDIIKVKGHQIKLLQDQEDLRNQIEQIYLKEGLEPPYFKDLGQSIIEGGGRDLLEVMVKDGTLIKVKEDLYFHKKAIDGLKRRLVDFIKEKG</sequence>
<dbReference type="InterPro" id="IPR057335">
    <property type="entry name" value="Beta-barrel_SelB"/>
</dbReference>
<feature type="domain" description="Translation elongation factor SelB winged helix type 2" evidence="3">
    <location>
        <begin position="149"/>
        <end position="203"/>
    </location>
</feature>
<organism evidence="5">
    <name type="scientific">marine sediment metagenome</name>
    <dbReference type="NCBI Taxonomy" id="412755"/>
    <lineage>
        <taxon>unclassified sequences</taxon>
        <taxon>metagenomes</taxon>
        <taxon>ecological metagenomes</taxon>
    </lineage>
</organism>
<dbReference type="GO" id="GO:0003746">
    <property type="term" value="F:translation elongation factor activity"/>
    <property type="evidence" value="ECO:0007669"/>
    <property type="project" value="InterPro"/>
</dbReference>
<feature type="non-terminal residue" evidence="5">
    <location>
        <position position="1"/>
    </location>
</feature>
<evidence type="ECO:0000256" key="1">
    <source>
        <dbReference type="ARBA" id="ARBA00022741"/>
    </source>
</evidence>
<evidence type="ECO:0000259" key="4">
    <source>
        <dbReference type="Pfam" id="PF25461"/>
    </source>
</evidence>
<dbReference type="InterPro" id="IPR015190">
    <property type="entry name" value="Elong_fac_SelB-wing-hlx_typ-2"/>
</dbReference>
<keyword evidence="1" id="KW-0547">Nucleotide-binding</keyword>
<proteinExistence type="predicted"/>
<dbReference type="InterPro" id="IPR009001">
    <property type="entry name" value="Transl_elong_EF1A/Init_IF2_C"/>
</dbReference>